<evidence type="ECO:0000256" key="2">
    <source>
        <dbReference type="ARBA" id="ARBA00008107"/>
    </source>
</evidence>
<dbReference type="SUPFAM" id="SSF109755">
    <property type="entry name" value="PhoU-like"/>
    <property type="match status" value="1"/>
</dbReference>
<comment type="subunit">
    <text evidence="3 8">Homodimer.</text>
</comment>
<dbReference type="InterPro" id="IPR026022">
    <property type="entry name" value="PhoU_dom"/>
</dbReference>
<evidence type="ECO:0000256" key="1">
    <source>
        <dbReference type="ARBA" id="ARBA00004496"/>
    </source>
</evidence>
<evidence type="ECO:0000256" key="7">
    <source>
        <dbReference type="ARBA" id="ARBA00056181"/>
    </source>
</evidence>
<feature type="domain" description="PhoU" evidence="9">
    <location>
        <begin position="120"/>
        <end position="204"/>
    </location>
</feature>
<dbReference type="PANTHER" id="PTHR42930:SF3">
    <property type="entry name" value="PHOSPHATE-SPECIFIC TRANSPORT SYSTEM ACCESSORY PROTEIN PHOU"/>
    <property type="match status" value="1"/>
</dbReference>
<dbReference type="GO" id="GO:0005737">
    <property type="term" value="C:cytoplasm"/>
    <property type="evidence" value="ECO:0007669"/>
    <property type="project" value="UniProtKB-SubCell"/>
</dbReference>
<comment type="caution">
    <text evidence="10">The sequence shown here is derived from an EMBL/GenBank/DDBJ whole genome shotgun (WGS) entry which is preliminary data.</text>
</comment>
<reference evidence="10" key="1">
    <citation type="journal article" date="2020" name="mSystems">
        <title>Genome- and Community-Level Interaction Insights into Carbon Utilization and Element Cycling Functions of Hydrothermarchaeota in Hydrothermal Sediment.</title>
        <authorList>
            <person name="Zhou Z."/>
            <person name="Liu Y."/>
            <person name="Xu W."/>
            <person name="Pan J."/>
            <person name="Luo Z.H."/>
            <person name="Li M."/>
        </authorList>
    </citation>
    <scope>NUCLEOTIDE SEQUENCE [LARGE SCALE GENOMIC DNA]</scope>
    <source>
        <strain evidence="10">SpSt-1220</strain>
    </source>
</reference>
<keyword evidence="6 8" id="KW-0592">Phosphate transport</keyword>
<dbReference type="GO" id="GO:0030643">
    <property type="term" value="P:intracellular phosphate ion homeostasis"/>
    <property type="evidence" value="ECO:0007669"/>
    <property type="project" value="InterPro"/>
</dbReference>
<dbReference type="FunFam" id="1.20.58.220:FF:000004">
    <property type="entry name" value="Phosphate-specific transport system accessory protein PhoU"/>
    <property type="match status" value="1"/>
</dbReference>
<evidence type="ECO:0000313" key="10">
    <source>
        <dbReference type="EMBL" id="HDR46664.1"/>
    </source>
</evidence>
<keyword evidence="5 8" id="KW-0963">Cytoplasm</keyword>
<dbReference type="InterPro" id="IPR038078">
    <property type="entry name" value="PhoU-like_sf"/>
</dbReference>
<evidence type="ECO:0000256" key="8">
    <source>
        <dbReference type="PIRNR" id="PIRNR003107"/>
    </source>
</evidence>
<comment type="subcellular location">
    <subcellularLocation>
        <location evidence="1 8">Cytoplasm</location>
    </subcellularLocation>
</comment>
<dbReference type="InterPro" id="IPR028366">
    <property type="entry name" value="PhoU"/>
</dbReference>
<evidence type="ECO:0000256" key="4">
    <source>
        <dbReference type="ARBA" id="ARBA00022448"/>
    </source>
</evidence>
<gene>
    <name evidence="10" type="primary">phoU</name>
    <name evidence="10" type="ORF">ENN94_03080</name>
</gene>
<sequence>MTQIFFREIRRLKTLLLEQGEAVEEQVKLAKQALLGVDMALAEEVIANDDAIDQREVDLQEECFKLLALHQPVAVDLRFLVAVLKFNNDLERIADLAGNVAKRTIKMKEQGDTNLVYDFAEMAAIARQMLHQAMVALVDIDAEATADVFVLEKSLNRLHKANSNTISQTLKKSPERAESLVHQLVISRNMERIGDLATNLAEEVIYVARGEIVRHSDSPL</sequence>
<organism evidence="10">
    <name type="scientific">Geoalkalibacter subterraneus</name>
    <dbReference type="NCBI Taxonomy" id="483547"/>
    <lineage>
        <taxon>Bacteria</taxon>
        <taxon>Pseudomonadati</taxon>
        <taxon>Thermodesulfobacteriota</taxon>
        <taxon>Desulfuromonadia</taxon>
        <taxon>Desulfuromonadales</taxon>
        <taxon>Geoalkalibacteraceae</taxon>
        <taxon>Geoalkalibacter</taxon>
    </lineage>
</organism>
<dbReference type="PANTHER" id="PTHR42930">
    <property type="entry name" value="PHOSPHATE-SPECIFIC TRANSPORT SYSTEM ACCESSORY PROTEIN PHOU"/>
    <property type="match status" value="1"/>
</dbReference>
<protein>
    <recommendedName>
        <fullName evidence="8">Phosphate-specific transport system accessory protein PhoU</fullName>
    </recommendedName>
</protein>
<dbReference type="NCBIfam" id="TIGR02135">
    <property type="entry name" value="phoU_full"/>
    <property type="match status" value="1"/>
</dbReference>
<dbReference type="Gene3D" id="1.20.58.220">
    <property type="entry name" value="Phosphate transport system protein phou homolog 2, domain 2"/>
    <property type="match status" value="2"/>
</dbReference>
<dbReference type="AlphaFoldDB" id="A0A831LH26"/>
<name>A0A831LH26_9BACT</name>
<evidence type="ECO:0000256" key="6">
    <source>
        <dbReference type="ARBA" id="ARBA00022592"/>
    </source>
</evidence>
<accession>A0A831LH26</accession>
<evidence type="ECO:0000256" key="5">
    <source>
        <dbReference type="ARBA" id="ARBA00022490"/>
    </source>
</evidence>
<dbReference type="Proteomes" id="UP000886162">
    <property type="component" value="Unassembled WGS sequence"/>
</dbReference>
<comment type="similarity">
    <text evidence="2 8">Belongs to the PhoU family.</text>
</comment>
<dbReference type="EMBL" id="DSDO01000212">
    <property type="protein sequence ID" value="HDR46664.1"/>
    <property type="molecule type" value="Genomic_DNA"/>
</dbReference>
<feature type="domain" description="PhoU" evidence="9">
    <location>
        <begin position="17"/>
        <end position="104"/>
    </location>
</feature>
<dbReference type="PIRSF" id="PIRSF003107">
    <property type="entry name" value="PhoU"/>
    <property type="match status" value="1"/>
</dbReference>
<comment type="function">
    <text evidence="7 8">Plays a role in the regulation of phosphate uptake.</text>
</comment>
<dbReference type="Pfam" id="PF01895">
    <property type="entry name" value="PhoU"/>
    <property type="match status" value="2"/>
</dbReference>
<proteinExistence type="inferred from homology"/>
<evidence type="ECO:0000256" key="3">
    <source>
        <dbReference type="ARBA" id="ARBA00011738"/>
    </source>
</evidence>
<dbReference type="GO" id="GO:0045936">
    <property type="term" value="P:negative regulation of phosphate metabolic process"/>
    <property type="evidence" value="ECO:0007669"/>
    <property type="project" value="InterPro"/>
</dbReference>
<evidence type="ECO:0000259" key="9">
    <source>
        <dbReference type="Pfam" id="PF01895"/>
    </source>
</evidence>
<keyword evidence="4 8" id="KW-0813">Transport</keyword>
<dbReference type="GO" id="GO:0006817">
    <property type="term" value="P:phosphate ion transport"/>
    <property type="evidence" value="ECO:0007669"/>
    <property type="project" value="UniProtKB-KW"/>
</dbReference>